<dbReference type="InterPro" id="IPR051694">
    <property type="entry name" value="Immunoregulatory_rcpt-like"/>
</dbReference>
<dbReference type="InterPro" id="IPR015915">
    <property type="entry name" value="Kelch-typ_b-propeller"/>
</dbReference>
<dbReference type="GO" id="GO:0071944">
    <property type="term" value="C:cell periphery"/>
    <property type="evidence" value="ECO:0007669"/>
    <property type="project" value="UniProtKB-ARBA"/>
</dbReference>
<dbReference type="PANTHER" id="PTHR15549">
    <property type="entry name" value="PAIRED IMMUNOGLOBULIN-LIKE TYPE 2 RECEPTOR"/>
    <property type="match status" value="1"/>
</dbReference>
<evidence type="ECO:0000256" key="1">
    <source>
        <dbReference type="ARBA" id="ARBA00004167"/>
    </source>
</evidence>
<evidence type="ECO:0000313" key="8">
    <source>
        <dbReference type="Proteomes" id="UP000824596"/>
    </source>
</evidence>
<evidence type="ECO:0000256" key="2">
    <source>
        <dbReference type="ARBA" id="ARBA00022692"/>
    </source>
</evidence>
<dbReference type="GeneID" id="68357199"/>
<comment type="caution">
    <text evidence="7">The sequence shown here is derived from an EMBL/GenBank/DDBJ whole genome shotgun (WGS) entry which is preliminary data.</text>
</comment>
<dbReference type="AlphaFoldDB" id="A0A9P8MT29"/>
<keyword evidence="2 6" id="KW-0812">Transmembrane</keyword>
<evidence type="ECO:0000256" key="3">
    <source>
        <dbReference type="ARBA" id="ARBA00022989"/>
    </source>
</evidence>
<comment type="subcellular location">
    <subcellularLocation>
        <location evidence="1">Membrane</location>
        <topology evidence="1">Single-pass membrane protein</topology>
    </subcellularLocation>
</comment>
<sequence length="685" mass="72378">MGVKVTGSTCMGSTPPDASQAGFYVVGGKGGPDDFSGLQKYTYSTGEWTTIKLADQVTKNRQGHAATYIKANDALVMYAGNQDDSHGPSSQTFTIQASEPFAVQGHESSAPPAVSPLMFSWSDADAAMIAGGGDAQGTKVWLFNPAARWRDSGASLKLPLEDTTSKRLALHTAEDGSKSVYVFNINESPITVDRIPVQDENGDPIHDSSPVARRSLDEAAAQSKRLLARNNWPKYNSTFAPESMGPDVVMTSGPDGLIAFASKYSLEFFDAKDNSWINATAMLGEKERQVKLFSTGTISASSSSITSSSTSATSSMTRTTSGSTAAATSSSAATGQNKQTSDLSSNAILGITLGCVLALMALLGLLLLVLRRRKSRRQSPEVDGAADEKDSTAFAQSAMPTRSAGQFRGHYPKASHESWSSMAILMGRVGKDRPGLSRRLSNGTNRSSVSSLHKILKSTISKPIPQSTTHPALVGQDERNVAFAPDVGKPRPRPRNLPAEANDSTRRSSGWNRYWSGGSALQMLGLGPAKRNTALSDQSSRYSEAGNPIKVRQDSATVPPLNLDGRPEVSNVVSGSPMVSQFANDVRSEGMTGKIVRLASRGSSGYSSGVPESVNETWDPAEAGNWGANRAPAASAYAPSYYFGASGGAVARPPPPSGVSQQPQLAMAATSSDMSWLNLGDQSRR</sequence>
<feature type="region of interest" description="Disordered" evidence="5">
    <location>
        <begin position="300"/>
        <end position="339"/>
    </location>
</feature>
<protein>
    <submittedName>
        <fullName evidence="7">Pre-mRNA splicing factor CLF1</fullName>
    </submittedName>
</protein>
<evidence type="ECO:0000256" key="4">
    <source>
        <dbReference type="ARBA" id="ARBA00023136"/>
    </source>
</evidence>
<feature type="transmembrane region" description="Helical" evidence="6">
    <location>
        <begin position="347"/>
        <end position="370"/>
    </location>
</feature>
<proteinExistence type="predicted"/>
<dbReference type="PANTHER" id="PTHR15549:SF26">
    <property type="entry name" value="AXIAL BUDDING PATTERN PROTEIN 2-RELATED"/>
    <property type="match status" value="1"/>
</dbReference>
<reference evidence="7" key="1">
    <citation type="submission" date="2021-09" db="EMBL/GenBank/DDBJ databases">
        <title>A high-quality genome of the endoparasitic fungus Hirsutella rhossiliensis with a comparison of Hirsutella genomes reveals transposable elements contributing to genome size variation.</title>
        <authorList>
            <person name="Lin R."/>
            <person name="Jiao Y."/>
            <person name="Sun X."/>
            <person name="Ling J."/>
            <person name="Xie B."/>
            <person name="Cheng X."/>
        </authorList>
    </citation>
    <scope>NUCLEOTIDE SEQUENCE</scope>
    <source>
        <strain evidence="7">HR02</strain>
    </source>
</reference>
<feature type="compositionally biased region" description="Low complexity" evidence="5">
    <location>
        <begin position="300"/>
        <end position="334"/>
    </location>
</feature>
<name>A0A9P8MT29_9HYPO</name>
<evidence type="ECO:0000256" key="6">
    <source>
        <dbReference type="SAM" id="Phobius"/>
    </source>
</evidence>
<organism evidence="7 8">
    <name type="scientific">Hirsutella rhossiliensis</name>
    <dbReference type="NCBI Taxonomy" id="111463"/>
    <lineage>
        <taxon>Eukaryota</taxon>
        <taxon>Fungi</taxon>
        <taxon>Dikarya</taxon>
        <taxon>Ascomycota</taxon>
        <taxon>Pezizomycotina</taxon>
        <taxon>Sordariomycetes</taxon>
        <taxon>Hypocreomycetidae</taxon>
        <taxon>Hypocreales</taxon>
        <taxon>Ophiocordycipitaceae</taxon>
        <taxon>Hirsutella</taxon>
    </lineage>
</organism>
<keyword evidence="8" id="KW-1185">Reference proteome</keyword>
<feature type="compositionally biased region" description="Polar residues" evidence="5">
    <location>
        <begin position="393"/>
        <end position="404"/>
    </location>
</feature>
<dbReference type="EMBL" id="JAIZPD010000009">
    <property type="protein sequence ID" value="KAH0960917.1"/>
    <property type="molecule type" value="Genomic_DNA"/>
</dbReference>
<gene>
    <name evidence="7" type="ORF">HRG_08070</name>
</gene>
<keyword evidence="4 6" id="KW-0472">Membrane</keyword>
<dbReference type="RefSeq" id="XP_044718430.1">
    <property type="nucleotide sequence ID" value="XM_044866541.1"/>
</dbReference>
<dbReference type="SUPFAM" id="SSF117281">
    <property type="entry name" value="Kelch motif"/>
    <property type="match status" value="1"/>
</dbReference>
<feature type="region of interest" description="Disordered" evidence="5">
    <location>
        <begin position="647"/>
        <end position="685"/>
    </location>
</feature>
<accession>A0A9P8MT29</accession>
<dbReference type="Proteomes" id="UP000824596">
    <property type="component" value="Unassembled WGS sequence"/>
</dbReference>
<keyword evidence="3 6" id="KW-1133">Transmembrane helix</keyword>
<dbReference type="OrthoDB" id="5352000at2759"/>
<feature type="region of interest" description="Disordered" evidence="5">
    <location>
        <begin position="462"/>
        <end position="510"/>
    </location>
</feature>
<dbReference type="GO" id="GO:0016020">
    <property type="term" value="C:membrane"/>
    <property type="evidence" value="ECO:0007669"/>
    <property type="project" value="UniProtKB-SubCell"/>
</dbReference>
<evidence type="ECO:0000256" key="5">
    <source>
        <dbReference type="SAM" id="MobiDB-lite"/>
    </source>
</evidence>
<dbReference type="Gene3D" id="2.120.10.80">
    <property type="entry name" value="Kelch-type beta propeller"/>
    <property type="match status" value="1"/>
</dbReference>
<feature type="region of interest" description="Disordered" evidence="5">
    <location>
        <begin position="376"/>
        <end position="412"/>
    </location>
</feature>
<evidence type="ECO:0000313" key="7">
    <source>
        <dbReference type="EMBL" id="KAH0960917.1"/>
    </source>
</evidence>